<dbReference type="InterPro" id="IPR002937">
    <property type="entry name" value="Amino_oxidase"/>
</dbReference>
<dbReference type="PANTHER" id="PTHR42923">
    <property type="entry name" value="PROTOPORPHYRINOGEN OXIDASE"/>
    <property type="match status" value="1"/>
</dbReference>
<dbReference type="EC" id="1.3.3.4" evidence="2"/>
<feature type="domain" description="Amine oxidase" evidence="1">
    <location>
        <begin position="13"/>
        <end position="176"/>
    </location>
</feature>
<feature type="non-terminal residue" evidence="2">
    <location>
        <position position="219"/>
    </location>
</feature>
<dbReference type="AlphaFoldDB" id="A0A6J4P953"/>
<sequence length="219" mass="20717">MSGTVVVVGGGVTGLATAWALARAPGERSVVLLEAGGRTGGALAPVRLDLPGGPLVLDGGSESLLARRPEAVALAAEVGLGDDLVSPTTARAAVLSRGALHPLPAGTLLGVPGDPAALRGLLTDEEVARASAEVLGGPVHGDVDVAGWVAGRLGPAVVDRLVEPLLGGVYAGSATGTSLRAALAPLAVAASAGTSVLDAVAAAVGGPGGGPGGARAGGP</sequence>
<dbReference type="InterPro" id="IPR050464">
    <property type="entry name" value="Zeta_carotene_desat/Oxidored"/>
</dbReference>
<dbReference type="Gene3D" id="3.50.50.60">
    <property type="entry name" value="FAD/NAD(P)-binding domain"/>
    <property type="match status" value="1"/>
</dbReference>
<dbReference type="SUPFAM" id="SSF51905">
    <property type="entry name" value="FAD/NAD(P)-binding domain"/>
    <property type="match status" value="1"/>
</dbReference>
<dbReference type="GO" id="GO:0004729">
    <property type="term" value="F:oxygen-dependent protoporphyrinogen oxidase activity"/>
    <property type="evidence" value="ECO:0007669"/>
    <property type="project" value="UniProtKB-EC"/>
</dbReference>
<accession>A0A6J4P953</accession>
<organism evidence="2">
    <name type="scientific">uncultured Quadrisphaera sp</name>
    <dbReference type="NCBI Taxonomy" id="904978"/>
    <lineage>
        <taxon>Bacteria</taxon>
        <taxon>Bacillati</taxon>
        <taxon>Actinomycetota</taxon>
        <taxon>Actinomycetes</taxon>
        <taxon>Kineosporiales</taxon>
        <taxon>Kineosporiaceae</taxon>
        <taxon>Quadrisphaera</taxon>
        <taxon>environmental samples</taxon>
    </lineage>
</organism>
<keyword evidence="2" id="KW-0560">Oxidoreductase</keyword>
<proteinExistence type="predicted"/>
<evidence type="ECO:0000313" key="2">
    <source>
        <dbReference type="EMBL" id="CAA9409363.1"/>
    </source>
</evidence>
<dbReference type="Pfam" id="PF01593">
    <property type="entry name" value="Amino_oxidase"/>
    <property type="match status" value="1"/>
</dbReference>
<gene>
    <name evidence="2" type="ORF">AVDCRST_MAG35-1343</name>
</gene>
<reference evidence="2" key="1">
    <citation type="submission" date="2020-02" db="EMBL/GenBank/DDBJ databases">
        <authorList>
            <person name="Meier V. D."/>
        </authorList>
    </citation>
    <scope>NUCLEOTIDE SEQUENCE</scope>
    <source>
        <strain evidence="2">AVDCRST_MAG35</strain>
    </source>
</reference>
<name>A0A6J4P953_9ACTN</name>
<protein>
    <submittedName>
        <fullName evidence="2">Protoporphyrinogen IX oxidase, aerobic, HemY</fullName>
        <ecNumber evidence="2">1.3.3.4</ecNumber>
    </submittedName>
</protein>
<dbReference type="EMBL" id="CADCUY010000279">
    <property type="protein sequence ID" value="CAA9409363.1"/>
    <property type="molecule type" value="Genomic_DNA"/>
</dbReference>
<evidence type="ECO:0000259" key="1">
    <source>
        <dbReference type="Pfam" id="PF01593"/>
    </source>
</evidence>
<dbReference type="PANTHER" id="PTHR42923:SF3">
    <property type="entry name" value="PROTOPORPHYRINOGEN OXIDASE"/>
    <property type="match status" value="1"/>
</dbReference>
<dbReference type="InterPro" id="IPR036188">
    <property type="entry name" value="FAD/NAD-bd_sf"/>
</dbReference>